<proteinExistence type="predicted"/>
<reference evidence="1 2" key="1">
    <citation type="submission" date="2018-09" db="EMBL/GenBank/DDBJ databases">
        <title>Roseovarius spongiae sp. nov., isolated from a marine sponge.</title>
        <authorList>
            <person name="Zhuang L."/>
            <person name="Luo L."/>
        </authorList>
    </citation>
    <scope>NUCLEOTIDE SEQUENCE [LARGE SCALE GENOMIC DNA]</scope>
    <source>
        <strain evidence="1 2">HN-E21</strain>
    </source>
</reference>
<evidence type="ECO:0008006" key="3">
    <source>
        <dbReference type="Google" id="ProtNLM"/>
    </source>
</evidence>
<keyword evidence="2" id="KW-1185">Reference proteome</keyword>
<gene>
    <name evidence="1" type="ORF">D6850_10645</name>
</gene>
<protein>
    <recommendedName>
        <fullName evidence="3">FkbM family methyltransferase</fullName>
    </recommendedName>
</protein>
<dbReference type="AlphaFoldDB" id="A0A3A8AWY6"/>
<dbReference type="EMBL" id="RAPE01000002">
    <property type="protein sequence ID" value="RKF15280.1"/>
    <property type="molecule type" value="Genomic_DNA"/>
</dbReference>
<accession>A0A3A8AWY6</accession>
<dbReference type="SUPFAM" id="SSF53335">
    <property type="entry name" value="S-adenosyl-L-methionine-dependent methyltransferases"/>
    <property type="match status" value="1"/>
</dbReference>
<name>A0A3A8AWY6_9RHOB</name>
<evidence type="ECO:0000313" key="1">
    <source>
        <dbReference type="EMBL" id="RKF15280.1"/>
    </source>
</evidence>
<comment type="caution">
    <text evidence="1">The sequence shown here is derived from an EMBL/GenBank/DDBJ whole genome shotgun (WGS) entry which is preliminary data.</text>
</comment>
<evidence type="ECO:0000313" key="2">
    <source>
        <dbReference type="Proteomes" id="UP000281128"/>
    </source>
</evidence>
<organism evidence="1 2">
    <name type="scientific">Roseovarius spongiae</name>
    <dbReference type="NCBI Taxonomy" id="2320272"/>
    <lineage>
        <taxon>Bacteria</taxon>
        <taxon>Pseudomonadati</taxon>
        <taxon>Pseudomonadota</taxon>
        <taxon>Alphaproteobacteria</taxon>
        <taxon>Rhodobacterales</taxon>
        <taxon>Roseobacteraceae</taxon>
        <taxon>Roseovarius</taxon>
    </lineage>
</organism>
<sequence length="298" mass="34031">MEEAMNAAPPPLAGYARNVHSQFGEDGVIAEILKRLEIDGEDRPKWCVEFGAWDGKHLSNTYNLIANHDWRAVLIEGDRTRYEELCRNIPSDDVVKVCQFVHFEGENSLDAILGRTDIPEDFDLLSVDVDGCDYHIWDSLKRFRPKIVVVELNPSIPVEVAYIQPRDFSVKHGNGVRALDDLAKDKGYTTVAVTLTNLIAVRDDLAGKVLGDERPTLPELVGESGRQVFFVAFDGTVMCTSEGRLHNWHYLPLSVDDLQIIPRYLRTFPEDFSPMQKAAFHVFRPWWLFRRALRKLTY</sequence>
<dbReference type="Proteomes" id="UP000281128">
    <property type="component" value="Unassembled WGS sequence"/>
</dbReference>
<dbReference type="InterPro" id="IPR029063">
    <property type="entry name" value="SAM-dependent_MTases_sf"/>
</dbReference>